<feature type="transmembrane region" description="Helical" evidence="2">
    <location>
        <begin position="176"/>
        <end position="194"/>
    </location>
</feature>
<evidence type="ECO:0000313" key="3">
    <source>
        <dbReference type="EMBL" id="RIT28657.1"/>
    </source>
</evidence>
<keyword evidence="2" id="KW-0812">Transmembrane</keyword>
<gene>
    <name evidence="3" type="ORF">D2E76_27310</name>
</gene>
<organism evidence="3 4">
    <name type="scientific">Mycobacteroides abscessus</name>
    <dbReference type="NCBI Taxonomy" id="36809"/>
    <lineage>
        <taxon>Bacteria</taxon>
        <taxon>Bacillati</taxon>
        <taxon>Actinomycetota</taxon>
        <taxon>Actinomycetes</taxon>
        <taxon>Mycobacteriales</taxon>
        <taxon>Mycobacteriaceae</taxon>
        <taxon>Mycobacteroides</taxon>
    </lineage>
</organism>
<reference evidence="3 4" key="1">
    <citation type="submission" date="2018-08" db="EMBL/GenBank/DDBJ databases">
        <title>Linezolid Resistance in Mycobacterium abscessus: MIC Distribution and Comprehensive Investigation of Resistance Mechanisms.</title>
        <authorList>
            <person name="Ye M."/>
            <person name="Xu L."/>
            <person name="Zou Y."/>
            <person name="Li B."/>
            <person name="Guo Q."/>
            <person name="Zhang Y."/>
            <person name="Zhan M."/>
            <person name="Xu B."/>
            <person name="Yu F."/>
            <person name="Zhang Z."/>
            <person name="Chu H."/>
        </authorList>
    </citation>
    <scope>NUCLEOTIDE SEQUENCE [LARGE SCALE GENOMIC DNA]</scope>
    <source>
        <strain evidence="3 4">G143</strain>
    </source>
</reference>
<name>A0ABD7HH08_9MYCO</name>
<dbReference type="EMBL" id="QXBN01000050">
    <property type="protein sequence ID" value="RIT28657.1"/>
    <property type="molecule type" value="Genomic_DNA"/>
</dbReference>
<evidence type="ECO:0000256" key="2">
    <source>
        <dbReference type="SAM" id="Phobius"/>
    </source>
</evidence>
<dbReference type="AlphaFoldDB" id="A0ABD7HH08"/>
<evidence type="ECO:0000256" key="1">
    <source>
        <dbReference type="SAM" id="Coils"/>
    </source>
</evidence>
<comment type="caution">
    <text evidence="3">The sequence shown here is derived from an EMBL/GenBank/DDBJ whole genome shotgun (WGS) entry which is preliminary data.</text>
</comment>
<sequence>MGGKEVGRISIRVVPDTSKFRDRLKADLEALERVLKGEISMGPDMDGFREKVKAASSGMEATVKVKADTDRLKKSMREVIPDKGIRLQLDPQFDYQLRQRLHRIGAIKVPVVPDERTFLSRVKSMMSSVGDSLSNIKAPSFGSGINPTGFALIAALLAAISPLIAGLLGALTTGLLALPGLISAMAVPIGALALGMDGLKRAASVLKNPFDDLRAAMSAKVEEQFTPFFAKLAGIFPTLKGALPSVTKGLADMAQSFADVLTDPSSLAKIDQTIRNIATGLKEAAPGIGDFTKGFLDLINGFSTKLPDIGKWFSETGASFSTWVSEFTAKGPDGVSRFDVALVNLCDTMKTIGGGLVELAGKAIDFFSDPEKVKSFKAELDGLVNTVLALADGINTIASAMSKIPGLSDGKADSLMDFAPIQVQLIAGLFPKIRQGVADTIASIMTEFSTVPERLGAAWSGLAGIAQGAWSTISATVSGAITNIISTLVNGGFQIMGEIGTWPGKITAALGDMGSLLVAAGKALMDGLLNGIKAGFEAVKNFVGTIAGTIASLKGPLPYDRIVLTPNGEALMEGLGTGLQNGFQNVLAMAKEMAQQISRAMSDGTDLSGMLGGNKFPDLTKMLDTLEQERKSLKVQLDNTADKGMKDQLRDQIKQLQAVKDQLKYDKDKLKNAQKYGGELANQVGTQDSIGQKIYDAGVNFAKATKDQTFSDLNIGGGAISNLGDELMDWGLNAGKKFIFNVNSMDEALAGQRNLVNREALQFDRR</sequence>
<protein>
    <submittedName>
        <fullName evidence="3">Cation transporter</fullName>
    </submittedName>
</protein>
<proteinExistence type="predicted"/>
<feature type="coiled-coil region" evidence="1">
    <location>
        <begin position="616"/>
        <end position="673"/>
    </location>
</feature>
<keyword evidence="1" id="KW-0175">Coiled coil</keyword>
<evidence type="ECO:0000313" key="4">
    <source>
        <dbReference type="Proteomes" id="UP000284557"/>
    </source>
</evidence>
<keyword evidence="2" id="KW-1133">Transmembrane helix</keyword>
<accession>A0ABD7HH08</accession>
<keyword evidence="2" id="KW-0472">Membrane</keyword>
<feature type="transmembrane region" description="Helical" evidence="2">
    <location>
        <begin position="150"/>
        <end position="170"/>
    </location>
</feature>
<dbReference type="Proteomes" id="UP000284557">
    <property type="component" value="Unassembled WGS sequence"/>
</dbReference>